<reference evidence="4 5" key="1">
    <citation type="journal article" date="2014" name="Genome Announc.">
        <title>Complete Genome Sequence of Hyphomicrobium nitrativorans Strain NL23, a Denitrifying Bacterium Isolated from Biofilm of a Methanol-Fed Denitrification System Treating Seawater at the Montreal Biodome.</title>
        <authorList>
            <person name="Martineau C."/>
            <person name="Villeneuve C."/>
            <person name="Mauffrey F."/>
            <person name="Villemur R."/>
        </authorList>
    </citation>
    <scope>NUCLEOTIDE SEQUENCE [LARGE SCALE GENOMIC DNA]</scope>
    <source>
        <strain evidence="4">NL23</strain>
    </source>
</reference>
<dbReference type="InterPro" id="IPR002035">
    <property type="entry name" value="VWF_A"/>
</dbReference>
<feature type="transmembrane region" description="Helical" evidence="2">
    <location>
        <begin position="294"/>
        <end position="316"/>
    </location>
</feature>
<dbReference type="Proteomes" id="UP000018542">
    <property type="component" value="Chromosome"/>
</dbReference>
<dbReference type="SUPFAM" id="SSF53300">
    <property type="entry name" value="vWA-like"/>
    <property type="match status" value="1"/>
</dbReference>
<evidence type="ECO:0000313" key="4">
    <source>
        <dbReference type="EMBL" id="AHB49338.1"/>
    </source>
</evidence>
<feature type="region of interest" description="Disordered" evidence="1">
    <location>
        <begin position="185"/>
        <end position="234"/>
    </location>
</feature>
<evidence type="ECO:0000313" key="5">
    <source>
        <dbReference type="Proteomes" id="UP000018542"/>
    </source>
</evidence>
<dbReference type="RefSeq" id="WP_023788213.1">
    <property type="nucleotide sequence ID" value="NC_022997.1"/>
</dbReference>
<accession>V5SFN8</accession>
<dbReference type="STRING" id="1029756.W911_14500"/>
<dbReference type="EMBL" id="CP006912">
    <property type="protein sequence ID" value="AHB49338.1"/>
    <property type="molecule type" value="Genomic_DNA"/>
</dbReference>
<proteinExistence type="predicted"/>
<keyword evidence="5" id="KW-1185">Reference proteome</keyword>
<dbReference type="InterPro" id="IPR036465">
    <property type="entry name" value="vWFA_dom_sf"/>
</dbReference>
<name>V5SFN8_9HYPH</name>
<organism evidence="4 5">
    <name type="scientific">Hyphomicrobium nitrativorans NL23</name>
    <dbReference type="NCBI Taxonomy" id="1029756"/>
    <lineage>
        <taxon>Bacteria</taxon>
        <taxon>Pseudomonadati</taxon>
        <taxon>Pseudomonadota</taxon>
        <taxon>Alphaproteobacteria</taxon>
        <taxon>Hyphomicrobiales</taxon>
        <taxon>Hyphomicrobiaceae</taxon>
        <taxon>Hyphomicrobium</taxon>
    </lineage>
</organism>
<keyword evidence="2" id="KW-0472">Membrane</keyword>
<dbReference type="SMART" id="SM00327">
    <property type="entry name" value="VWA"/>
    <property type="match status" value="1"/>
</dbReference>
<gene>
    <name evidence="4" type="ORF">W911_14500</name>
</gene>
<dbReference type="PATRIC" id="fig|1029756.8.peg.3020"/>
<sequence length="330" mass="36126">MRERLEDARFWVLLAAMALTALALLVPRIQMTRNVYDVVAIVDLTKSMLVRDMHVNGKEADRLEATKRALTRLLADMPCQSRLGLGIFTERRSFLLFNPVEVCENFAPIEIAIQSLDWRMAWEGDSMVTSGVYSAVHMAEDLGADLVFLTDGHEAPPLPPGGGLPDYDGEIGKVRGFLAGVGGRDKVPLPKLDDDGNETGHYGHDDVPQENRSGAPPPDAHLRPGWHPKWAPFGTDPPKGDEHLAYVRSEYLEKLAAKTGLAHVDLIDAPNLLPAVRAHARPRPVEVWVDIRPIPAALALALLVALYAAPFAARVASQAWAGGQNRLQTK</sequence>
<evidence type="ECO:0000256" key="2">
    <source>
        <dbReference type="SAM" id="Phobius"/>
    </source>
</evidence>
<dbReference type="AlphaFoldDB" id="V5SFN8"/>
<evidence type="ECO:0000259" key="3">
    <source>
        <dbReference type="SMART" id="SM00327"/>
    </source>
</evidence>
<dbReference type="HOGENOM" id="CLU_064961_0_0_5"/>
<feature type="compositionally biased region" description="Basic and acidic residues" evidence="1">
    <location>
        <begin position="185"/>
        <end position="194"/>
    </location>
</feature>
<keyword evidence="2" id="KW-1133">Transmembrane helix</keyword>
<feature type="domain" description="VWFA" evidence="3">
    <location>
        <begin position="35"/>
        <end position="222"/>
    </location>
</feature>
<dbReference type="Gene3D" id="3.40.50.410">
    <property type="entry name" value="von Willebrand factor, type A domain"/>
    <property type="match status" value="1"/>
</dbReference>
<keyword evidence="2" id="KW-0812">Transmembrane</keyword>
<protein>
    <submittedName>
        <fullName evidence="4">von Willebrand factor A</fullName>
    </submittedName>
</protein>
<evidence type="ECO:0000256" key="1">
    <source>
        <dbReference type="SAM" id="MobiDB-lite"/>
    </source>
</evidence>
<dbReference type="KEGG" id="hni:W911_14500"/>